<dbReference type="STRING" id="1803665.GCA_001641335_00956"/>
<dbReference type="PANTHER" id="PTHR43300:SF7">
    <property type="entry name" value="UDP-N-ACETYLBACILLOSAMINE N-ACETYLTRANSFERASE"/>
    <property type="match status" value="1"/>
</dbReference>
<name>A0A560DJH1_9BRAD</name>
<dbReference type="EMBL" id="VITK01000006">
    <property type="protein sequence ID" value="TWA97261.1"/>
    <property type="molecule type" value="Genomic_DNA"/>
</dbReference>
<sequence length="206" mass="21056">MAKAMAKAFIFGGGGHARVIASFLDVAPVFVVRSLEGQPALPGSVMSEDDYFRELPSGDAYLGIGANAARQLCASRLREAKVNMPPCIAPTAFVARDAEIESGAVIAAGAVVGSRALIGRDTIVNTLSSVDHDCVLGALSQVTAGVTFGGGVKVGANCFFGIKSAIVPNRTIGDNVQVMAGSLITADVEPNVVMGGNPARLVKRIG</sequence>
<protein>
    <submittedName>
        <fullName evidence="4">Sugar O-acyltransferase (Sialic acid O-acetyltransferase NeuD family)</fullName>
    </submittedName>
</protein>
<dbReference type="GO" id="GO:0016746">
    <property type="term" value="F:acyltransferase activity"/>
    <property type="evidence" value="ECO:0007669"/>
    <property type="project" value="UniProtKB-KW"/>
</dbReference>
<dbReference type="Gene3D" id="2.160.10.10">
    <property type="entry name" value="Hexapeptide repeat proteins"/>
    <property type="match status" value="1"/>
</dbReference>
<dbReference type="SUPFAM" id="SSF51161">
    <property type="entry name" value="Trimeric LpxA-like enzymes"/>
    <property type="match status" value="1"/>
</dbReference>
<comment type="similarity">
    <text evidence="1">Belongs to the transferase hexapeptide repeat family.</text>
</comment>
<evidence type="ECO:0000256" key="1">
    <source>
        <dbReference type="ARBA" id="ARBA00007274"/>
    </source>
</evidence>
<gene>
    <name evidence="4" type="ORF">FBZ96_106313</name>
</gene>
<keyword evidence="4" id="KW-0012">Acyltransferase</keyword>
<feature type="binding site" evidence="3">
    <location>
        <position position="65"/>
    </location>
    <ligand>
        <name>substrate</name>
    </ligand>
</feature>
<dbReference type="Proteomes" id="UP000319949">
    <property type="component" value="Unassembled WGS sequence"/>
</dbReference>
<feature type="binding site" evidence="3">
    <location>
        <position position="162"/>
    </location>
    <ligand>
        <name>acetyl-CoA</name>
        <dbReference type="ChEBI" id="CHEBI:57288"/>
    </ligand>
</feature>
<keyword evidence="5" id="KW-1185">Reference proteome</keyword>
<keyword evidence="4" id="KW-0808">Transferase</keyword>
<dbReference type="InterPro" id="IPR020019">
    <property type="entry name" value="AcTrfase_PglD-like"/>
</dbReference>
<organism evidence="4 5">
    <name type="scientific">Bradyrhizobium stylosanthis</name>
    <dbReference type="NCBI Taxonomy" id="1803665"/>
    <lineage>
        <taxon>Bacteria</taxon>
        <taxon>Pseudomonadati</taxon>
        <taxon>Pseudomonadota</taxon>
        <taxon>Alphaproteobacteria</taxon>
        <taxon>Hyphomicrobiales</taxon>
        <taxon>Nitrobacteraceae</taxon>
        <taxon>Bradyrhizobium</taxon>
    </lineage>
</organism>
<evidence type="ECO:0000313" key="4">
    <source>
        <dbReference type="EMBL" id="TWA97261.1"/>
    </source>
</evidence>
<reference evidence="4 5" key="1">
    <citation type="submission" date="2019-06" db="EMBL/GenBank/DDBJ databases">
        <title>Genomic Encyclopedia of Type Strains, Phase IV (KMG-V): Genome sequencing to study the core and pangenomes of soil and plant-associated prokaryotes.</title>
        <authorList>
            <person name="Whitman W."/>
        </authorList>
    </citation>
    <scope>NUCLEOTIDE SEQUENCE [LARGE SCALE GENOMIC DNA]</scope>
    <source>
        <strain evidence="4 5">BR 510</strain>
    </source>
</reference>
<feature type="site" description="Increases basicity of active site His" evidence="2">
    <location>
        <position position="133"/>
    </location>
</feature>
<comment type="caution">
    <text evidence="4">The sequence shown here is derived from an EMBL/GenBank/DDBJ whole genome shotgun (WGS) entry which is preliminary data.</text>
</comment>
<dbReference type="CDD" id="cd03360">
    <property type="entry name" value="LbH_AT_putative"/>
    <property type="match status" value="1"/>
</dbReference>
<dbReference type="AlphaFoldDB" id="A0A560DJH1"/>
<dbReference type="InterPro" id="IPR050179">
    <property type="entry name" value="Trans_hexapeptide_repeat"/>
</dbReference>
<accession>A0A560DJH1</accession>
<dbReference type="PANTHER" id="PTHR43300">
    <property type="entry name" value="ACETYLTRANSFERASE"/>
    <property type="match status" value="1"/>
</dbReference>
<dbReference type="InterPro" id="IPR011004">
    <property type="entry name" value="Trimer_LpxA-like_sf"/>
</dbReference>
<proteinExistence type="inferred from homology"/>
<evidence type="ECO:0000256" key="2">
    <source>
        <dbReference type="PIRSR" id="PIRSR620019-1"/>
    </source>
</evidence>
<evidence type="ECO:0000256" key="3">
    <source>
        <dbReference type="PIRSR" id="PIRSR620019-2"/>
    </source>
</evidence>
<dbReference type="Gene3D" id="3.40.50.20">
    <property type="match status" value="1"/>
</dbReference>
<evidence type="ECO:0000313" key="5">
    <source>
        <dbReference type="Proteomes" id="UP000319949"/>
    </source>
</evidence>
<feature type="active site" description="Proton acceptor" evidence="2">
    <location>
        <position position="132"/>
    </location>
</feature>